<protein>
    <recommendedName>
        <fullName evidence="4">Baseplate protein J-like domain-containing protein</fullName>
    </recommendedName>
</protein>
<dbReference type="KEGG" id="ssam:E3D00_07330"/>
<dbReference type="EMBL" id="CP038141">
    <property type="protein sequence ID" value="QDH17395.1"/>
    <property type="molecule type" value="Genomic_DNA"/>
</dbReference>
<feature type="region of interest" description="Disordered" evidence="1">
    <location>
        <begin position="1"/>
        <end position="26"/>
    </location>
</feature>
<feature type="compositionally biased region" description="Polar residues" evidence="1">
    <location>
        <begin position="1"/>
        <end position="25"/>
    </location>
</feature>
<evidence type="ECO:0000256" key="1">
    <source>
        <dbReference type="SAM" id="MobiDB-lite"/>
    </source>
</evidence>
<sequence>MSTSNYTTSVPTSRLTESGYVSPSEPNIRDGVKADLNAALGGNIGASNGTPQSQLANTMTAIIGRCNDVLLSLINGIDPRTASGRMQDAIGYIYFLTRNPNEGRADFEVRRANSVANNSVGQNGAILGKLLSLQGVNDAYVIDNPSNVPVTTRGVSLAPNSIYCCVSGGNPSDIALAIIQKKPPGCGFTGSNVVTIQDPAPVYNGNGPTYTVKYDPAVDTPIFFSVQIINAPSVPSSVEMLVKNAIKSAFQGNSNIPRPRIASSIIAGRYYSSVSNLGDWAQVEEITIGTAPNPTGIRVDLNLNQNPTLSDENISVKLV</sequence>
<gene>
    <name evidence="2" type="ORF">E3D00_07330</name>
</gene>
<name>A0A4Y6UMY2_9PROT</name>
<dbReference type="RefSeq" id="WP_141461303.1">
    <property type="nucleotide sequence ID" value="NZ_CP038141.1"/>
</dbReference>
<evidence type="ECO:0000313" key="3">
    <source>
        <dbReference type="Proteomes" id="UP000316313"/>
    </source>
</evidence>
<dbReference type="Proteomes" id="UP000316313">
    <property type="component" value="Chromosome"/>
</dbReference>
<reference evidence="2 3" key="1">
    <citation type="submission" date="2019-03" db="EMBL/GenBank/DDBJ databases">
        <title>The complete genome sequence of Swingsia samuiensis NBRC107927(T).</title>
        <authorList>
            <person name="Chua K.-O."/>
            <person name="Chan K.-G."/>
            <person name="See-Too W.-S."/>
        </authorList>
    </citation>
    <scope>NUCLEOTIDE SEQUENCE [LARGE SCALE GENOMIC DNA]</scope>
    <source>
        <strain evidence="2 3">AH83</strain>
    </source>
</reference>
<organism evidence="2 3">
    <name type="scientific">Swingsia samuiensis</name>
    <dbReference type="NCBI Taxonomy" id="1293412"/>
    <lineage>
        <taxon>Bacteria</taxon>
        <taxon>Pseudomonadati</taxon>
        <taxon>Pseudomonadota</taxon>
        <taxon>Alphaproteobacteria</taxon>
        <taxon>Acetobacterales</taxon>
        <taxon>Acetobacteraceae</taxon>
        <taxon>Swingsia</taxon>
    </lineage>
</organism>
<accession>A0A4Y6UMY2</accession>
<proteinExistence type="predicted"/>
<dbReference type="OrthoDB" id="7497539at2"/>
<dbReference type="AlphaFoldDB" id="A0A4Y6UMY2"/>
<keyword evidence="3" id="KW-1185">Reference proteome</keyword>
<evidence type="ECO:0008006" key="4">
    <source>
        <dbReference type="Google" id="ProtNLM"/>
    </source>
</evidence>
<evidence type="ECO:0000313" key="2">
    <source>
        <dbReference type="EMBL" id="QDH17395.1"/>
    </source>
</evidence>